<evidence type="ECO:0000313" key="1">
    <source>
        <dbReference type="EMBL" id="AGA89263.1"/>
    </source>
</evidence>
<proteinExistence type="predicted"/>
<dbReference type="InterPro" id="IPR016181">
    <property type="entry name" value="Acyl_CoA_acyltransferase"/>
</dbReference>
<dbReference type="RefSeq" id="WP_015279411.1">
    <property type="nucleotide sequence ID" value="NC_019940.1"/>
</dbReference>
<keyword evidence="2" id="KW-1185">Reference proteome</keyword>
<dbReference type="Gene3D" id="3.40.630.30">
    <property type="match status" value="1"/>
</dbReference>
<dbReference type="SUPFAM" id="SSF55729">
    <property type="entry name" value="Acyl-CoA N-acyltransferases (Nat)"/>
    <property type="match status" value="1"/>
</dbReference>
<reference evidence="1 2" key="1">
    <citation type="submission" date="2011-09" db="EMBL/GenBank/DDBJ databases">
        <title>Complete sequence of chromosome of Thioflavicoccus mobilis 8321.</title>
        <authorList>
            <consortium name="US DOE Joint Genome Institute"/>
            <person name="Lucas S."/>
            <person name="Han J."/>
            <person name="Lapidus A."/>
            <person name="Cheng J.-F."/>
            <person name="Goodwin L."/>
            <person name="Pitluck S."/>
            <person name="Peters L."/>
            <person name="Ovchinnikova G."/>
            <person name="Lu M."/>
            <person name="Detter J.C."/>
            <person name="Han C."/>
            <person name="Tapia R."/>
            <person name="Land M."/>
            <person name="Hauser L."/>
            <person name="Kyrpides N."/>
            <person name="Ivanova N."/>
            <person name="Pagani I."/>
            <person name="Vogl K."/>
            <person name="Liu Z."/>
            <person name="Imhoff J."/>
            <person name="Thiel V."/>
            <person name="Frigaard N.-U."/>
            <person name="Bryant D."/>
            <person name="Woyke T."/>
        </authorList>
    </citation>
    <scope>NUCLEOTIDE SEQUENCE [LARGE SCALE GENOMIC DNA]</scope>
    <source>
        <strain evidence="1 2">8321</strain>
    </source>
</reference>
<dbReference type="Proteomes" id="UP000010816">
    <property type="component" value="Chromosome"/>
</dbReference>
<gene>
    <name evidence="1" type="ORF">Thimo_0400</name>
</gene>
<dbReference type="AlphaFoldDB" id="L0GR82"/>
<dbReference type="OrthoDB" id="5948281at2"/>
<protein>
    <recommendedName>
        <fullName evidence="3">N-acetyltransferase domain-containing protein</fullName>
    </recommendedName>
</protein>
<sequence>MITSKKPVECSEIELADFAALVRAGGEVTKTGFDGRLKRAEALLFLEQDGCLQGIAAVKNPDKKYKEGVFAKAKSTIQSGIFVFELGWVFVLPSSRGGRLSYKLVEAAVSASKGQPIFATSRVDNIAMHKALKAYGFTCHGETYPSSRGQSQLKLFLHSGAQQGAPADAEKRRG</sequence>
<dbReference type="KEGG" id="tmb:Thimo_0400"/>
<dbReference type="STRING" id="765912.Thimo_0400"/>
<accession>L0GR82</accession>
<dbReference type="eggNOG" id="COG1670">
    <property type="taxonomic scope" value="Bacteria"/>
</dbReference>
<evidence type="ECO:0000313" key="2">
    <source>
        <dbReference type="Proteomes" id="UP000010816"/>
    </source>
</evidence>
<dbReference type="HOGENOM" id="CLU_131572_0_0_6"/>
<evidence type="ECO:0008006" key="3">
    <source>
        <dbReference type="Google" id="ProtNLM"/>
    </source>
</evidence>
<organism evidence="1 2">
    <name type="scientific">Thioflavicoccus mobilis 8321</name>
    <dbReference type="NCBI Taxonomy" id="765912"/>
    <lineage>
        <taxon>Bacteria</taxon>
        <taxon>Pseudomonadati</taxon>
        <taxon>Pseudomonadota</taxon>
        <taxon>Gammaproteobacteria</taxon>
        <taxon>Chromatiales</taxon>
        <taxon>Chromatiaceae</taxon>
        <taxon>Thioflavicoccus</taxon>
    </lineage>
</organism>
<dbReference type="EMBL" id="CP003051">
    <property type="protein sequence ID" value="AGA89263.1"/>
    <property type="molecule type" value="Genomic_DNA"/>
</dbReference>
<name>L0GR82_9GAMM</name>